<name>A0A6A6SMZ5_9PLEO</name>
<dbReference type="GO" id="GO:0008237">
    <property type="term" value="F:metallopeptidase activity"/>
    <property type="evidence" value="ECO:0007669"/>
    <property type="project" value="InterPro"/>
</dbReference>
<feature type="chain" id="PRO_5025346208" description="Lysine-specific metallo-endopeptidase domain-containing protein" evidence="1">
    <location>
        <begin position="22"/>
        <end position="289"/>
    </location>
</feature>
<reference evidence="2" key="1">
    <citation type="journal article" date="2020" name="Stud. Mycol.">
        <title>101 Dothideomycetes genomes: a test case for predicting lifestyles and emergence of pathogens.</title>
        <authorList>
            <person name="Haridas S."/>
            <person name="Albert R."/>
            <person name="Binder M."/>
            <person name="Bloem J."/>
            <person name="Labutti K."/>
            <person name="Salamov A."/>
            <person name="Andreopoulos B."/>
            <person name="Baker S."/>
            <person name="Barry K."/>
            <person name="Bills G."/>
            <person name="Bluhm B."/>
            <person name="Cannon C."/>
            <person name="Castanera R."/>
            <person name="Culley D."/>
            <person name="Daum C."/>
            <person name="Ezra D."/>
            <person name="Gonzalez J."/>
            <person name="Henrissat B."/>
            <person name="Kuo A."/>
            <person name="Liang C."/>
            <person name="Lipzen A."/>
            <person name="Lutzoni F."/>
            <person name="Magnuson J."/>
            <person name="Mondo S."/>
            <person name="Nolan M."/>
            <person name="Ohm R."/>
            <person name="Pangilinan J."/>
            <person name="Park H.-J."/>
            <person name="Ramirez L."/>
            <person name="Alfaro M."/>
            <person name="Sun H."/>
            <person name="Tritt A."/>
            <person name="Yoshinaga Y."/>
            <person name="Zwiers L.-H."/>
            <person name="Turgeon B."/>
            <person name="Goodwin S."/>
            <person name="Spatafora J."/>
            <person name="Crous P."/>
            <person name="Grigoriev I."/>
        </authorList>
    </citation>
    <scope>NUCLEOTIDE SEQUENCE</scope>
    <source>
        <strain evidence="2">CBS 122681</strain>
    </source>
</reference>
<evidence type="ECO:0000313" key="2">
    <source>
        <dbReference type="EMBL" id="KAF2649079.1"/>
    </source>
</evidence>
<keyword evidence="1" id="KW-0732">Signal</keyword>
<feature type="signal peptide" evidence="1">
    <location>
        <begin position="1"/>
        <end position="21"/>
    </location>
</feature>
<organism evidence="2 3">
    <name type="scientific">Lophiostoma macrostomum CBS 122681</name>
    <dbReference type="NCBI Taxonomy" id="1314788"/>
    <lineage>
        <taxon>Eukaryota</taxon>
        <taxon>Fungi</taxon>
        <taxon>Dikarya</taxon>
        <taxon>Ascomycota</taxon>
        <taxon>Pezizomycotina</taxon>
        <taxon>Dothideomycetes</taxon>
        <taxon>Pleosporomycetidae</taxon>
        <taxon>Pleosporales</taxon>
        <taxon>Lophiostomataceae</taxon>
        <taxon>Lophiostoma</taxon>
    </lineage>
</organism>
<dbReference type="AlphaFoldDB" id="A0A6A6SMZ5"/>
<evidence type="ECO:0008006" key="4">
    <source>
        <dbReference type="Google" id="ProtNLM"/>
    </source>
</evidence>
<gene>
    <name evidence="2" type="ORF">K491DRAFT_735734</name>
</gene>
<evidence type="ECO:0000313" key="3">
    <source>
        <dbReference type="Proteomes" id="UP000799324"/>
    </source>
</evidence>
<accession>A0A6A6SMZ5</accession>
<dbReference type="OrthoDB" id="5357726at2759"/>
<keyword evidence="3" id="KW-1185">Reference proteome</keyword>
<sequence>MRLETTKVITFTFGFLECVIAAPSSGLAERADITKRLAPSFGQWNTNIDNLKHKAQAAFYDAIILARTVHTKPNTEKWDKIFPKYFQLSEKVGVEKIFATISGAKKKMPNNPYNGLDDGVYDGSDLFKKVTVVNSPVLPERECEAPNYEDRMLAWLQNMDEDRAVIRFCPRGLKYPTQDETKCSDLDNEVSGKMSTIGGIMLHEMTHFAVIGKANIGVDIIHYDDPGYGPLNTRTFNSPNRVPYSNADQFRWFAQEYYWTITCNKDFADPVKNDDYLKCKDGGSNCVAM</sequence>
<evidence type="ECO:0000256" key="1">
    <source>
        <dbReference type="SAM" id="SignalP"/>
    </source>
</evidence>
<protein>
    <recommendedName>
        <fullName evidence="4">Lysine-specific metallo-endopeptidase domain-containing protein</fullName>
    </recommendedName>
</protein>
<dbReference type="EMBL" id="MU004508">
    <property type="protein sequence ID" value="KAF2649079.1"/>
    <property type="molecule type" value="Genomic_DNA"/>
</dbReference>
<dbReference type="Proteomes" id="UP000799324">
    <property type="component" value="Unassembled WGS sequence"/>
</dbReference>
<dbReference type="InterPro" id="IPR024079">
    <property type="entry name" value="MetalloPept_cat_dom_sf"/>
</dbReference>
<proteinExistence type="predicted"/>
<dbReference type="Gene3D" id="3.40.390.10">
    <property type="entry name" value="Collagenase (Catalytic Domain)"/>
    <property type="match status" value="1"/>
</dbReference>